<evidence type="ECO:0000256" key="4">
    <source>
        <dbReference type="ARBA" id="ARBA00022989"/>
    </source>
</evidence>
<feature type="transmembrane region" description="Helical" evidence="6">
    <location>
        <begin position="563"/>
        <end position="585"/>
    </location>
</feature>
<keyword evidence="3 6" id="KW-0812">Transmembrane</keyword>
<accession>A0A9D2BAF5</accession>
<feature type="transmembrane region" description="Helical" evidence="6">
    <location>
        <begin position="285"/>
        <end position="308"/>
    </location>
</feature>
<reference evidence="8" key="2">
    <citation type="submission" date="2021-04" db="EMBL/GenBank/DDBJ databases">
        <authorList>
            <person name="Gilroy R."/>
        </authorList>
    </citation>
    <scope>NUCLEOTIDE SEQUENCE</scope>
    <source>
        <strain evidence="8">CHK191-13928</strain>
    </source>
</reference>
<evidence type="ECO:0000256" key="1">
    <source>
        <dbReference type="ARBA" id="ARBA00004651"/>
    </source>
</evidence>
<keyword evidence="4 6" id="KW-1133">Transmembrane helix</keyword>
<dbReference type="InterPro" id="IPR003838">
    <property type="entry name" value="ABC3_permease_C"/>
</dbReference>
<evidence type="ECO:0000313" key="8">
    <source>
        <dbReference type="EMBL" id="HIX68159.1"/>
    </source>
</evidence>
<name>A0A9D2BAF5_9FIRM</name>
<feature type="transmembrane region" description="Helical" evidence="6">
    <location>
        <begin position="203"/>
        <end position="224"/>
    </location>
</feature>
<comment type="similarity">
    <text evidence="6">Belongs to the ABC-4 integral membrane protein family.</text>
</comment>
<dbReference type="EMBL" id="DXEM01000028">
    <property type="protein sequence ID" value="HIX68159.1"/>
    <property type="molecule type" value="Genomic_DNA"/>
</dbReference>
<dbReference type="InterPro" id="IPR052536">
    <property type="entry name" value="ABC-4_Integral_Memb_Prot"/>
</dbReference>
<feature type="transmembrane region" description="Helical" evidence="6">
    <location>
        <begin position="157"/>
        <end position="175"/>
    </location>
</feature>
<feature type="transmembrane region" description="Helical" evidence="6">
    <location>
        <begin position="57"/>
        <end position="79"/>
    </location>
</feature>
<reference evidence="8" key="1">
    <citation type="journal article" date="2021" name="PeerJ">
        <title>Extensive microbial diversity within the chicken gut microbiome revealed by metagenomics and culture.</title>
        <authorList>
            <person name="Gilroy R."/>
            <person name="Ravi A."/>
            <person name="Getino M."/>
            <person name="Pursley I."/>
            <person name="Horton D.L."/>
            <person name="Alikhan N.F."/>
            <person name="Baker D."/>
            <person name="Gharbi K."/>
            <person name="Hall N."/>
            <person name="Watson M."/>
            <person name="Adriaenssens E.M."/>
            <person name="Foster-Nyarko E."/>
            <person name="Jarju S."/>
            <person name="Secka A."/>
            <person name="Antonio M."/>
            <person name="Oren A."/>
            <person name="Chaudhuri R.R."/>
            <person name="La Ragione R."/>
            <person name="Hildebrand F."/>
            <person name="Pallen M.J."/>
        </authorList>
    </citation>
    <scope>NUCLEOTIDE SEQUENCE</scope>
    <source>
        <strain evidence="8">CHK191-13928</strain>
    </source>
</reference>
<dbReference type="AlphaFoldDB" id="A0A9D2BAF5"/>
<feature type="transmembrane region" description="Helical" evidence="6">
    <location>
        <begin position="17"/>
        <end position="37"/>
    </location>
</feature>
<feature type="domain" description="ABC3 transporter permease C-terminal" evidence="7">
    <location>
        <begin position="64"/>
        <end position="183"/>
    </location>
</feature>
<evidence type="ECO:0000256" key="2">
    <source>
        <dbReference type="ARBA" id="ARBA00022475"/>
    </source>
</evidence>
<dbReference type="InterPro" id="IPR027022">
    <property type="entry name" value="ABC_permease_BceB-typ"/>
</dbReference>
<comment type="caution">
    <text evidence="8">The sequence shown here is derived from an EMBL/GenBank/DDBJ whole genome shotgun (WGS) entry which is preliminary data.</text>
</comment>
<dbReference type="Pfam" id="PF02687">
    <property type="entry name" value="FtsX"/>
    <property type="match status" value="1"/>
</dbReference>
<organism evidence="8 9">
    <name type="scientific">Candidatus Anaerostipes excrementavium</name>
    <dbReference type="NCBI Taxonomy" id="2838463"/>
    <lineage>
        <taxon>Bacteria</taxon>
        <taxon>Bacillati</taxon>
        <taxon>Bacillota</taxon>
        <taxon>Clostridia</taxon>
        <taxon>Lachnospirales</taxon>
        <taxon>Lachnospiraceae</taxon>
        <taxon>Anaerostipes</taxon>
    </lineage>
</organism>
<feature type="transmembrane region" description="Helical" evidence="6">
    <location>
        <begin position="236"/>
        <end position="264"/>
    </location>
</feature>
<evidence type="ECO:0000313" key="9">
    <source>
        <dbReference type="Proteomes" id="UP000886721"/>
    </source>
</evidence>
<evidence type="ECO:0000259" key="7">
    <source>
        <dbReference type="Pfam" id="PF02687"/>
    </source>
</evidence>
<comment type="subcellular location">
    <subcellularLocation>
        <location evidence="1 6">Cell membrane</location>
        <topology evidence="1 6">Multi-pass membrane protein</topology>
    </subcellularLocation>
</comment>
<feature type="transmembrane region" description="Helical" evidence="6">
    <location>
        <begin position="619"/>
        <end position="636"/>
    </location>
</feature>
<sequence length="688" mass="78164">MYFKIALHNVKKSLKDYTIYFLTLTFGICLFYLFNSIHSQQAMLEMNESQRKMMELVQTMISGISIFVAVILGLLIIYANQYLMKRRHKEMGIYLLLGMEKRQVSRILILETLLIGIFALAAGLAAGIFLAQGFSILTARMFAVEMKEFQFVFSQEAFLQTILYFVIIFVIVMLFNSISISKYKIIDLIHAGKKNQKLRLKSLWQSIVIFVISIACIGFGYYNIIENGMLEVDLQFRMSIVCGFIGTFLFFFSLSGFMLNLARVKKSFYYKGLNIFIFRQIHSKITTTFLSMTMLCLMLFLAICAFATGTGMAKTVNSDLEKVTPYDYSFYLNADEEGNIKNQQELLKDLEREGIEIEAYADSIQSITLYTQTEGKDRNLTMAPFLEGREDLCSFPGDEVDRFLDGNISVIKLSDYNRFLKSVGKKPIKLGKNQYAVSCNYENVRDAYEEAVEDRQEITLNGKKMKPLSYVLEDCYTNSSIQMDAGSIVAADDIVNQLQVQPVYRYVNIMWKASSSDYSKTLSKKLDRIYKNEAEGGFYENTPYSADLSREDVYEQGAGLSAIVTYVAIYIGMVFLITSAAVLALQQLSENNDNIPKYRLLEHIGTDEKMIRGAIKSQIIIYFLIPMSLALVHSYVGIKVASELISTMGHMDIVDAVLKSMAVLLIIYGGYMIATYFGSKSMLKSKNE</sequence>
<dbReference type="PIRSF" id="PIRSF018968">
    <property type="entry name" value="ABC_permease_BceB"/>
    <property type="match status" value="1"/>
</dbReference>
<dbReference type="GO" id="GO:0005886">
    <property type="term" value="C:plasma membrane"/>
    <property type="evidence" value="ECO:0007669"/>
    <property type="project" value="UniProtKB-SubCell"/>
</dbReference>
<dbReference type="PANTHER" id="PTHR46795">
    <property type="entry name" value="ABC TRANSPORTER PERMEASE-RELATED-RELATED"/>
    <property type="match status" value="1"/>
</dbReference>
<dbReference type="GO" id="GO:0055085">
    <property type="term" value="P:transmembrane transport"/>
    <property type="evidence" value="ECO:0007669"/>
    <property type="project" value="UniProtKB-UniRule"/>
</dbReference>
<feature type="transmembrane region" description="Helical" evidence="6">
    <location>
        <begin position="656"/>
        <end position="677"/>
    </location>
</feature>
<evidence type="ECO:0000256" key="5">
    <source>
        <dbReference type="ARBA" id="ARBA00023136"/>
    </source>
</evidence>
<evidence type="ECO:0000256" key="3">
    <source>
        <dbReference type="ARBA" id="ARBA00022692"/>
    </source>
</evidence>
<dbReference type="PANTHER" id="PTHR46795:SF3">
    <property type="entry name" value="ABC TRANSPORTER PERMEASE"/>
    <property type="match status" value="1"/>
</dbReference>
<keyword evidence="2 6" id="KW-1003">Cell membrane</keyword>
<feature type="transmembrane region" description="Helical" evidence="6">
    <location>
        <begin position="108"/>
        <end position="137"/>
    </location>
</feature>
<dbReference type="Proteomes" id="UP000886721">
    <property type="component" value="Unassembled WGS sequence"/>
</dbReference>
<keyword evidence="5 6" id="KW-0472">Membrane</keyword>
<evidence type="ECO:0000256" key="6">
    <source>
        <dbReference type="PIRNR" id="PIRNR018968"/>
    </source>
</evidence>
<gene>
    <name evidence="8" type="ORF">H9735_08610</name>
</gene>
<protein>
    <submittedName>
        <fullName evidence="8">ABC transporter permease</fullName>
    </submittedName>
</protein>
<proteinExistence type="inferred from homology"/>
<keyword evidence="6" id="KW-0813">Transport</keyword>